<evidence type="ECO:0000313" key="3">
    <source>
        <dbReference type="Proteomes" id="UP000431401"/>
    </source>
</evidence>
<dbReference type="EMBL" id="WEGI01000008">
    <property type="protein sequence ID" value="MQY28158.1"/>
    <property type="molecule type" value="Genomic_DNA"/>
</dbReference>
<organism evidence="2 3">
    <name type="scientific">Nocardia aurantia</name>
    <dbReference type="NCBI Taxonomy" id="2585199"/>
    <lineage>
        <taxon>Bacteria</taxon>
        <taxon>Bacillati</taxon>
        <taxon>Actinomycetota</taxon>
        <taxon>Actinomycetes</taxon>
        <taxon>Mycobacteriales</taxon>
        <taxon>Nocardiaceae</taxon>
        <taxon>Nocardia</taxon>
    </lineage>
</organism>
<feature type="region of interest" description="Disordered" evidence="1">
    <location>
        <begin position="50"/>
        <end position="81"/>
    </location>
</feature>
<proteinExistence type="predicted"/>
<evidence type="ECO:0000256" key="1">
    <source>
        <dbReference type="SAM" id="MobiDB-lite"/>
    </source>
</evidence>
<sequence length="81" mass="8834">MERPQFDCAGPYRVAALRATIRRPCSRRLSVAPYRIRGVARAGPRLVLPYKSRDPDCSSGDRQDVEGGGEGEGASFGIVVR</sequence>
<dbReference type="Proteomes" id="UP000431401">
    <property type="component" value="Unassembled WGS sequence"/>
</dbReference>
<protein>
    <submittedName>
        <fullName evidence="2">Uncharacterized protein</fullName>
    </submittedName>
</protein>
<keyword evidence="3" id="KW-1185">Reference proteome</keyword>
<reference evidence="2 3" key="1">
    <citation type="submission" date="2019-10" db="EMBL/GenBank/DDBJ databases">
        <title>Nocardia macrotermitis sp. nov. and Nocardia aurantia sp. nov., isolated from the gut of fungus growing-termite Macrotermes natalensis.</title>
        <authorList>
            <person name="Benndorf R."/>
            <person name="Schwitalla J."/>
            <person name="Martin K."/>
            <person name="De Beer W."/>
            <person name="Kaster A.-K."/>
            <person name="Vollmers J."/>
            <person name="Poulsen M."/>
            <person name="Beemelmanns C."/>
        </authorList>
    </citation>
    <scope>NUCLEOTIDE SEQUENCE [LARGE SCALE GENOMIC DNA]</scope>
    <source>
        <strain evidence="2 3">RB56</strain>
    </source>
</reference>
<dbReference type="AlphaFoldDB" id="A0A7K0DRD0"/>
<accession>A0A7K0DRD0</accession>
<comment type="caution">
    <text evidence="2">The sequence shown here is derived from an EMBL/GenBank/DDBJ whole genome shotgun (WGS) entry which is preliminary data.</text>
</comment>
<evidence type="ECO:0000313" key="2">
    <source>
        <dbReference type="EMBL" id="MQY28158.1"/>
    </source>
</evidence>
<gene>
    <name evidence="2" type="ORF">NRB56_37410</name>
</gene>
<feature type="compositionally biased region" description="Basic and acidic residues" evidence="1">
    <location>
        <begin position="51"/>
        <end position="65"/>
    </location>
</feature>
<name>A0A7K0DRD0_9NOCA</name>